<keyword evidence="1 4" id="KW-0808">Transferase</keyword>
<dbReference type="InterPro" id="IPR016181">
    <property type="entry name" value="Acyl_CoA_acyltransferase"/>
</dbReference>
<dbReference type="AlphaFoldDB" id="A0A5N1IK00"/>
<keyword evidence="2" id="KW-0012">Acyltransferase</keyword>
<gene>
    <name evidence="4" type="ORF">F0P94_18865</name>
</gene>
<dbReference type="PROSITE" id="PS51186">
    <property type="entry name" value="GNAT"/>
    <property type="match status" value="1"/>
</dbReference>
<feature type="domain" description="N-acetyltransferase" evidence="3">
    <location>
        <begin position="2"/>
        <end position="164"/>
    </location>
</feature>
<dbReference type="PANTHER" id="PTHR43072">
    <property type="entry name" value="N-ACETYLTRANSFERASE"/>
    <property type="match status" value="1"/>
</dbReference>
<evidence type="ECO:0000313" key="4">
    <source>
        <dbReference type="EMBL" id="KAA9324974.1"/>
    </source>
</evidence>
<accession>A0A5N1IK00</accession>
<dbReference type="CDD" id="cd04301">
    <property type="entry name" value="NAT_SF"/>
    <property type="match status" value="1"/>
</dbReference>
<comment type="caution">
    <text evidence="4">The sequence shown here is derived from an EMBL/GenBank/DDBJ whole genome shotgun (WGS) entry which is preliminary data.</text>
</comment>
<dbReference type="PANTHER" id="PTHR43072:SF23">
    <property type="entry name" value="UPF0039 PROTEIN C11D3.02C"/>
    <property type="match status" value="1"/>
</dbReference>
<name>A0A5N1IK00_9BACT</name>
<dbReference type="EMBL" id="VTWT01000014">
    <property type="protein sequence ID" value="KAA9324974.1"/>
    <property type="molecule type" value="Genomic_DNA"/>
</dbReference>
<dbReference type="Pfam" id="PF00583">
    <property type="entry name" value="Acetyltransf_1"/>
    <property type="match status" value="1"/>
</dbReference>
<evidence type="ECO:0000256" key="2">
    <source>
        <dbReference type="ARBA" id="ARBA00023315"/>
    </source>
</evidence>
<dbReference type="Gene3D" id="3.40.630.30">
    <property type="match status" value="1"/>
</dbReference>
<organism evidence="4 5">
    <name type="scientific">Adhaeribacter soli</name>
    <dbReference type="NCBI Taxonomy" id="2607655"/>
    <lineage>
        <taxon>Bacteria</taxon>
        <taxon>Pseudomonadati</taxon>
        <taxon>Bacteroidota</taxon>
        <taxon>Cytophagia</taxon>
        <taxon>Cytophagales</taxon>
        <taxon>Hymenobacteraceae</taxon>
        <taxon>Adhaeribacter</taxon>
    </lineage>
</organism>
<sequence length="180" mass="20138">MITIRDAKISDLPAIVDIYNSTIAGRMVTADTEPVTVESRMAWFESHSPEKRPLWVAVEEDKIVAWISFKSFYGRPAYDHTAEIALYLHEAYRGMGIGRELLEYVIKLSPKLKLKTLLGFVFAHNAPSLGLFGKAGFTIWGHLPKVAEIDDKEYDLLILGLRLKTSKPNAPEVIPGPSLN</sequence>
<dbReference type="GO" id="GO:0016747">
    <property type="term" value="F:acyltransferase activity, transferring groups other than amino-acyl groups"/>
    <property type="evidence" value="ECO:0007669"/>
    <property type="project" value="InterPro"/>
</dbReference>
<dbReference type="RefSeq" id="WP_150906001.1">
    <property type="nucleotide sequence ID" value="NZ_VTWT01000014.1"/>
</dbReference>
<evidence type="ECO:0000256" key="1">
    <source>
        <dbReference type="ARBA" id="ARBA00022679"/>
    </source>
</evidence>
<dbReference type="InterPro" id="IPR000182">
    <property type="entry name" value="GNAT_dom"/>
</dbReference>
<proteinExistence type="predicted"/>
<reference evidence="4 5" key="1">
    <citation type="submission" date="2019-09" db="EMBL/GenBank/DDBJ databases">
        <title>Genome sequence of Adhaeribacter sp. M2.</title>
        <authorList>
            <person name="Srinivasan S."/>
        </authorList>
    </citation>
    <scope>NUCLEOTIDE SEQUENCE [LARGE SCALE GENOMIC DNA]</scope>
    <source>
        <strain evidence="4 5">M2</strain>
    </source>
</reference>
<keyword evidence="5" id="KW-1185">Reference proteome</keyword>
<dbReference type="SUPFAM" id="SSF55729">
    <property type="entry name" value="Acyl-CoA N-acyltransferases (Nat)"/>
    <property type="match status" value="1"/>
</dbReference>
<protein>
    <submittedName>
        <fullName evidence="4">N-acetyltransferase family protein</fullName>
    </submittedName>
</protein>
<dbReference type="Proteomes" id="UP000326570">
    <property type="component" value="Unassembled WGS sequence"/>
</dbReference>
<evidence type="ECO:0000259" key="3">
    <source>
        <dbReference type="PROSITE" id="PS51186"/>
    </source>
</evidence>
<evidence type="ECO:0000313" key="5">
    <source>
        <dbReference type="Proteomes" id="UP000326570"/>
    </source>
</evidence>